<organism evidence="6 7">
    <name type="scientific">Undibacterium rugosum</name>
    <dbReference type="NCBI Taxonomy" id="2762291"/>
    <lineage>
        <taxon>Bacteria</taxon>
        <taxon>Pseudomonadati</taxon>
        <taxon>Pseudomonadota</taxon>
        <taxon>Betaproteobacteria</taxon>
        <taxon>Burkholderiales</taxon>
        <taxon>Oxalobacteraceae</taxon>
        <taxon>Undibacterium</taxon>
    </lineage>
</organism>
<name>A0A923KU07_9BURK</name>
<dbReference type="GO" id="GO:0006596">
    <property type="term" value="P:polyamine biosynthetic process"/>
    <property type="evidence" value="ECO:0007669"/>
    <property type="project" value="UniProtKB-UniRule"/>
</dbReference>
<comment type="caution">
    <text evidence="6">The sequence shown here is derived from an EMBL/GenBank/DDBJ whole genome shotgun (WGS) entry which is preliminary data.</text>
</comment>
<gene>
    <name evidence="6" type="ORF">H8K47_14650</name>
</gene>
<dbReference type="InterPro" id="IPR030374">
    <property type="entry name" value="PABS"/>
</dbReference>
<dbReference type="InterPro" id="IPR029063">
    <property type="entry name" value="SAM-dependent_MTases_sf"/>
</dbReference>
<evidence type="ECO:0000313" key="7">
    <source>
        <dbReference type="Proteomes" id="UP000612361"/>
    </source>
</evidence>
<dbReference type="Proteomes" id="UP000612361">
    <property type="component" value="Unassembled WGS sequence"/>
</dbReference>
<dbReference type="PROSITE" id="PS51006">
    <property type="entry name" value="PABS_2"/>
    <property type="match status" value="1"/>
</dbReference>
<dbReference type="NCBIfam" id="NF037959">
    <property type="entry name" value="MFS_SpdSyn"/>
    <property type="match status" value="1"/>
</dbReference>
<dbReference type="EMBL" id="JACOGG010000017">
    <property type="protein sequence ID" value="MBC3936604.1"/>
    <property type="molecule type" value="Genomic_DNA"/>
</dbReference>
<comment type="similarity">
    <text evidence="1">Belongs to the spermidine/spermine synthase family.</text>
</comment>
<proteinExistence type="inferred from homology"/>
<dbReference type="RefSeq" id="WP_186882147.1">
    <property type="nucleotide sequence ID" value="NZ_JACOGG010000017.1"/>
</dbReference>
<dbReference type="Gene3D" id="3.40.50.150">
    <property type="entry name" value="Vaccinia Virus protein VP39"/>
    <property type="match status" value="1"/>
</dbReference>
<keyword evidence="2 4" id="KW-0808">Transferase</keyword>
<evidence type="ECO:0000256" key="4">
    <source>
        <dbReference type="PROSITE-ProRule" id="PRU00354"/>
    </source>
</evidence>
<accession>A0A923KU07</accession>
<dbReference type="PANTHER" id="PTHR43317:SF1">
    <property type="entry name" value="THERMOSPERMINE SYNTHASE ACAULIS5"/>
    <property type="match status" value="1"/>
</dbReference>
<sequence length="309" mass="34723">MANRRPSLSQLFLNSSPDPAEQAHQKRLRTLAKASDGRAFVLDDAPLRMMYLTPKCMQSVMHMEQPDALLCAYSQWMMGFRLFQEQARDFLLIGLGGGSLVKHILTHLPESHITALEINPDVIALRDAFALPANDKRLQVILADGASYLPAMAQQVDVIFLDAYDKQGLVPALNTAGFYRSCQQHLRPQGVLVANVWGKPSNIAQMLHSLRGQFSEVCWARSPDSYNLIVFASQQALEQTVLQQRASHLQQVQPELPWPRIAASFDRLPGPATQQDLEILTEKMRQLLVMDQNVPTTYAAWRTLVLNRP</sequence>
<dbReference type="CDD" id="cd02440">
    <property type="entry name" value="AdoMet_MTases"/>
    <property type="match status" value="1"/>
</dbReference>
<reference evidence="6" key="1">
    <citation type="submission" date="2020-08" db="EMBL/GenBank/DDBJ databases">
        <title>Novel species isolated from subtropical streams in China.</title>
        <authorList>
            <person name="Lu H."/>
        </authorList>
    </citation>
    <scope>NUCLEOTIDE SEQUENCE</scope>
    <source>
        <strain evidence="6">CY7W</strain>
    </source>
</reference>
<evidence type="ECO:0000259" key="5">
    <source>
        <dbReference type="PROSITE" id="PS51006"/>
    </source>
</evidence>
<evidence type="ECO:0000313" key="6">
    <source>
        <dbReference type="EMBL" id="MBC3936604.1"/>
    </source>
</evidence>
<dbReference type="AlphaFoldDB" id="A0A923KU07"/>
<evidence type="ECO:0000256" key="2">
    <source>
        <dbReference type="ARBA" id="ARBA00022679"/>
    </source>
</evidence>
<dbReference type="Pfam" id="PF01564">
    <property type="entry name" value="Spermine_synth"/>
    <property type="match status" value="1"/>
</dbReference>
<dbReference type="GO" id="GO:0016740">
    <property type="term" value="F:transferase activity"/>
    <property type="evidence" value="ECO:0007669"/>
    <property type="project" value="UniProtKB-UniRule"/>
</dbReference>
<feature type="domain" description="PABS" evidence="5">
    <location>
        <begin position="87"/>
        <end position="238"/>
    </location>
</feature>
<keyword evidence="3 4" id="KW-0620">Polyamine biosynthesis</keyword>
<evidence type="ECO:0000256" key="1">
    <source>
        <dbReference type="ARBA" id="ARBA00007867"/>
    </source>
</evidence>
<dbReference type="SUPFAM" id="SSF53335">
    <property type="entry name" value="S-adenosyl-L-methionine-dependent methyltransferases"/>
    <property type="match status" value="1"/>
</dbReference>
<evidence type="ECO:0000256" key="3">
    <source>
        <dbReference type="ARBA" id="ARBA00023115"/>
    </source>
</evidence>
<protein>
    <submittedName>
        <fullName evidence="6">Fused MFS/spermidine synthase</fullName>
    </submittedName>
</protein>
<keyword evidence="7" id="KW-1185">Reference proteome</keyword>
<feature type="active site" description="Proton acceptor" evidence="4">
    <location>
        <position position="162"/>
    </location>
</feature>
<dbReference type="PANTHER" id="PTHR43317">
    <property type="entry name" value="THERMOSPERMINE SYNTHASE ACAULIS5"/>
    <property type="match status" value="1"/>
</dbReference>